<dbReference type="InterPro" id="IPR050900">
    <property type="entry name" value="Transposase_IS3/IS150/IS904"/>
</dbReference>
<dbReference type="NCBIfam" id="NF033516">
    <property type="entry name" value="transpos_IS3"/>
    <property type="match status" value="1"/>
</dbReference>
<dbReference type="PANTHER" id="PTHR46889">
    <property type="entry name" value="TRANSPOSASE INSF FOR INSERTION SEQUENCE IS3B-RELATED"/>
    <property type="match status" value="1"/>
</dbReference>
<dbReference type="EMBL" id="AP018694">
    <property type="protein sequence ID" value="BBE20286.1"/>
    <property type="molecule type" value="Genomic_DNA"/>
</dbReference>
<dbReference type="Proteomes" id="UP001193389">
    <property type="component" value="Chromosome"/>
</dbReference>
<sequence length="291" mass="33861">MFGVSRQVYYRSKSSLTRSRGKASQVVAMVHQVRRQLPRLGTRKLYYLLEDRLKALGVGRDRLFSILKANHLLIKPARSYRKTTDSHHRFHKHKNLVAELVPTQPEQVWVADITYIGNRENQQYLALVTDAYSKKIVGHDVSENLSSDGAIRALKQGLKSRSYKANTLIHHSDRGLQYCCDAYQQILTRKKVRCSMTESYDPYTNAVAERVNGILKQEFMLEDYRVELPVMQQLVKDSIEIYNTKRPHWSCHMLTPEQMHKQQTIKIKSYKKTDRFKASFETVSESINLVL</sequence>
<dbReference type="PANTHER" id="PTHR46889:SF5">
    <property type="entry name" value="INTEGRASE PROTEIN"/>
    <property type="match status" value="1"/>
</dbReference>
<dbReference type="Pfam" id="PF00665">
    <property type="entry name" value="rve"/>
    <property type="match status" value="1"/>
</dbReference>
<evidence type="ECO:0000313" key="4">
    <source>
        <dbReference type="Proteomes" id="UP001193389"/>
    </source>
</evidence>
<name>A0A5K7S8F6_9BACT</name>
<evidence type="ECO:0000313" key="3">
    <source>
        <dbReference type="EMBL" id="BBE20286.1"/>
    </source>
</evidence>
<organism evidence="2 4">
    <name type="scientific">Aquipluma nitroreducens</name>
    <dbReference type="NCBI Taxonomy" id="2010828"/>
    <lineage>
        <taxon>Bacteria</taxon>
        <taxon>Pseudomonadati</taxon>
        <taxon>Bacteroidota</taxon>
        <taxon>Bacteroidia</taxon>
        <taxon>Marinilabiliales</taxon>
        <taxon>Prolixibacteraceae</taxon>
        <taxon>Aquipluma</taxon>
    </lineage>
</organism>
<dbReference type="InterPro" id="IPR012337">
    <property type="entry name" value="RNaseH-like_sf"/>
</dbReference>
<dbReference type="GO" id="GO:0015074">
    <property type="term" value="P:DNA integration"/>
    <property type="evidence" value="ECO:0007669"/>
    <property type="project" value="InterPro"/>
</dbReference>
<dbReference type="SUPFAM" id="SSF53098">
    <property type="entry name" value="Ribonuclease H-like"/>
    <property type="match status" value="1"/>
</dbReference>
<dbReference type="AlphaFoldDB" id="A0A5K7S8F6"/>
<gene>
    <name evidence="2" type="ORF">AQPE_1977</name>
    <name evidence="3" type="ORF">AQPE_4477</name>
</gene>
<dbReference type="KEGG" id="anf:AQPE_1977"/>
<dbReference type="EMBL" id="AP018694">
    <property type="protein sequence ID" value="BBE17820.1"/>
    <property type="molecule type" value="Genomic_DNA"/>
</dbReference>
<dbReference type="InterPro" id="IPR048020">
    <property type="entry name" value="Transpos_IS3"/>
</dbReference>
<evidence type="ECO:0000259" key="1">
    <source>
        <dbReference type="PROSITE" id="PS50994"/>
    </source>
</evidence>
<reference evidence="2" key="1">
    <citation type="journal article" date="2020" name="Int. J. Syst. Evol. Microbiol.">
        <title>Aquipluma nitroreducens gen. nov. sp. nov., a novel facultatively anaerobic bacterium isolated from a freshwater lake.</title>
        <authorList>
            <person name="Watanabe M."/>
            <person name="Kojima H."/>
            <person name="Fukui M."/>
        </authorList>
    </citation>
    <scope>NUCLEOTIDE SEQUENCE</scope>
    <source>
        <strain evidence="2">MeG22</strain>
    </source>
</reference>
<dbReference type="InterPro" id="IPR036397">
    <property type="entry name" value="RNaseH_sf"/>
</dbReference>
<accession>A0A5K7S8F6</accession>
<proteinExistence type="predicted"/>
<dbReference type="GO" id="GO:0003676">
    <property type="term" value="F:nucleic acid binding"/>
    <property type="evidence" value="ECO:0007669"/>
    <property type="project" value="InterPro"/>
</dbReference>
<dbReference type="KEGG" id="anf:AQPE_4477"/>
<dbReference type="InterPro" id="IPR001584">
    <property type="entry name" value="Integrase_cat-core"/>
</dbReference>
<keyword evidence="4" id="KW-1185">Reference proteome</keyword>
<evidence type="ECO:0000313" key="2">
    <source>
        <dbReference type="EMBL" id="BBE17820.1"/>
    </source>
</evidence>
<feature type="domain" description="Integrase catalytic" evidence="1">
    <location>
        <begin position="101"/>
        <end position="264"/>
    </location>
</feature>
<dbReference type="PROSITE" id="PS50994">
    <property type="entry name" value="INTEGRASE"/>
    <property type="match status" value="1"/>
</dbReference>
<dbReference type="Gene3D" id="3.30.420.10">
    <property type="entry name" value="Ribonuclease H-like superfamily/Ribonuclease H"/>
    <property type="match status" value="1"/>
</dbReference>
<protein>
    <submittedName>
        <fullName evidence="2">Mobile element protein</fullName>
    </submittedName>
</protein>